<organism evidence="10 11">
    <name type="scientific">Asanoa ferruginea</name>
    <dbReference type="NCBI Taxonomy" id="53367"/>
    <lineage>
        <taxon>Bacteria</taxon>
        <taxon>Bacillati</taxon>
        <taxon>Actinomycetota</taxon>
        <taxon>Actinomycetes</taxon>
        <taxon>Micromonosporales</taxon>
        <taxon>Micromonosporaceae</taxon>
        <taxon>Asanoa</taxon>
    </lineage>
</organism>
<dbReference type="PANTHER" id="PTHR47466:SF1">
    <property type="entry name" value="METALLOPROTEASE MEP1 (AFU_ORTHOLOGUE AFUA_1G07730)-RELATED"/>
    <property type="match status" value="1"/>
</dbReference>
<dbReference type="EMBL" id="QUMQ01000001">
    <property type="protein sequence ID" value="REF98569.1"/>
    <property type="molecule type" value="Genomic_DNA"/>
</dbReference>
<evidence type="ECO:0000256" key="5">
    <source>
        <dbReference type="ARBA" id="ARBA00022801"/>
    </source>
</evidence>
<keyword evidence="11" id="KW-1185">Reference proteome</keyword>
<dbReference type="GO" id="GO:0006508">
    <property type="term" value="P:proteolysis"/>
    <property type="evidence" value="ECO:0007669"/>
    <property type="project" value="UniProtKB-KW"/>
</dbReference>
<sequence length="302" mass="32159">MAFDGGRLAPGAARDWCGTMPVHRRLLDTEPGYARAREEIETFTFGAAREEPPPLGLVTIPTVVHVVWSRPEHNIGDDQVATQIEALNRDFRRRNDDVSLVPPVWAAVAADADVEFALVDVTRTRTSVASFDTDDAVKSARTGGADAVSTDTTLNLWVCQLGGGLLGYAQFPGGPPETDGVVCTYTAFGSTGTAAAPFDLGRTSTHEVGHWLNLRHIWGDDGDGCGGDDFVADTPNQAGPNYGRPAYPKVSCDNAPHGDMFVNYMDYTDDAAMVMFTQGQAARMAATLRGPRSGLLAAAATP</sequence>
<dbReference type="InterPro" id="IPR024079">
    <property type="entry name" value="MetalloPept_cat_dom_sf"/>
</dbReference>
<dbReference type="GO" id="GO:0046872">
    <property type="term" value="F:metal ion binding"/>
    <property type="evidence" value="ECO:0007669"/>
    <property type="project" value="UniProtKB-KW"/>
</dbReference>
<dbReference type="RefSeq" id="WP_203784462.1">
    <property type="nucleotide sequence ID" value="NZ_BONB01000115.1"/>
</dbReference>
<keyword evidence="2" id="KW-0645">Protease</keyword>
<dbReference type="Pfam" id="PF05572">
    <property type="entry name" value="Peptidase_M43"/>
    <property type="match status" value="1"/>
</dbReference>
<evidence type="ECO:0000259" key="9">
    <source>
        <dbReference type="Pfam" id="PF05572"/>
    </source>
</evidence>
<keyword evidence="8" id="KW-1015">Disulfide bond</keyword>
<dbReference type="InterPro" id="IPR008754">
    <property type="entry name" value="Peptidase_M43"/>
</dbReference>
<comment type="caution">
    <text evidence="10">The sequence shown here is derived from an EMBL/GenBank/DDBJ whole genome shotgun (WGS) entry which is preliminary data.</text>
</comment>
<dbReference type="Gene3D" id="3.40.390.10">
    <property type="entry name" value="Collagenase (Catalytic Domain)"/>
    <property type="match status" value="1"/>
</dbReference>
<evidence type="ECO:0000256" key="7">
    <source>
        <dbReference type="ARBA" id="ARBA00023049"/>
    </source>
</evidence>
<keyword evidence="6" id="KW-0862">Zinc</keyword>
<evidence type="ECO:0000256" key="4">
    <source>
        <dbReference type="ARBA" id="ARBA00022729"/>
    </source>
</evidence>
<proteinExistence type="inferred from homology"/>
<accession>A0A3D9ZNX7</accession>
<name>A0A3D9ZNX7_9ACTN</name>
<keyword evidence="7" id="KW-0482">Metalloprotease</keyword>
<dbReference type="GO" id="GO:0008237">
    <property type="term" value="F:metallopeptidase activity"/>
    <property type="evidence" value="ECO:0007669"/>
    <property type="project" value="UniProtKB-KW"/>
</dbReference>
<dbReference type="CDD" id="cd04275">
    <property type="entry name" value="ZnMc_pappalysin_like"/>
    <property type="match status" value="1"/>
</dbReference>
<dbReference type="Proteomes" id="UP000256913">
    <property type="component" value="Unassembled WGS sequence"/>
</dbReference>
<feature type="domain" description="Peptidase M43 pregnancy-associated plasma-A" evidence="9">
    <location>
        <begin position="202"/>
        <end position="288"/>
    </location>
</feature>
<keyword evidence="4" id="KW-0732">Signal</keyword>
<evidence type="ECO:0000256" key="2">
    <source>
        <dbReference type="ARBA" id="ARBA00022670"/>
    </source>
</evidence>
<gene>
    <name evidence="10" type="ORF">DFJ67_4587</name>
</gene>
<comment type="similarity">
    <text evidence="1">Belongs to the peptidase M43B family.</text>
</comment>
<evidence type="ECO:0000256" key="8">
    <source>
        <dbReference type="ARBA" id="ARBA00023157"/>
    </source>
</evidence>
<evidence type="ECO:0000256" key="1">
    <source>
        <dbReference type="ARBA" id="ARBA00008721"/>
    </source>
</evidence>
<evidence type="ECO:0000256" key="3">
    <source>
        <dbReference type="ARBA" id="ARBA00022723"/>
    </source>
</evidence>
<evidence type="ECO:0000313" key="10">
    <source>
        <dbReference type="EMBL" id="REF98569.1"/>
    </source>
</evidence>
<keyword evidence="3" id="KW-0479">Metal-binding</keyword>
<dbReference type="AlphaFoldDB" id="A0A3D9ZNX7"/>
<keyword evidence="5" id="KW-0378">Hydrolase</keyword>
<reference evidence="10 11" key="1">
    <citation type="submission" date="2018-08" db="EMBL/GenBank/DDBJ databases">
        <title>Sequencing the genomes of 1000 actinobacteria strains.</title>
        <authorList>
            <person name="Klenk H.-P."/>
        </authorList>
    </citation>
    <scope>NUCLEOTIDE SEQUENCE [LARGE SCALE GENOMIC DNA]</scope>
    <source>
        <strain evidence="10 11">DSM 44099</strain>
    </source>
</reference>
<evidence type="ECO:0000256" key="6">
    <source>
        <dbReference type="ARBA" id="ARBA00022833"/>
    </source>
</evidence>
<dbReference type="PANTHER" id="PTHR47466">
    <property type="match status" value="1"/>
</dbReference>
<protein>
    <submittedName>
        <fullName evidence="10">Pregnancy-associated plasma protein-A</fullName>
    </submittedName>
</protein>
<dbReference type="SUPFAM" id="SSF55486">
    <property type="entry name" value="Metalloproteases ('zincins'), catalytic domain"/>
    <property type="match status" value="1"/>
</dbReference>
<evidence type="ECO:0000313" key="11">
    <source>
        <dbReference type="Proteomes" id="UP000256913"/>
    </source>
</evidence>